<keyword evidence="6" id="KW-1185">Reference proteome</keyword>
<dbReference type="Pfam" id="PF00313">
    <property type="entry name" value="CSD"/>
    <property type="match status" value="1"/>
</dbReference>
<dbReference type="CDD" id="cd04458">
    <property type="entry name" value="CSP_CDS"/>
    <property type="match status" value="1"/>
</dbReference>
<feature type="domain" description="CSD" evidence="4">
    <location>
        <begin position="1"/>
        <end position="68"/>
    </location>
</feature>
<dbReference type="InterPro" id="IPR050181">
    <property type="entry name" value="Cold_shock_domain"/>
</dbReference>
<dbReference type="OrthoDB" id="9801414at2"/>
<dbReference type="GO" id="GO:0005829">
    <property type="term" value="C:cytosol"/>
    <property type="evidence" value="ECO:0007669"/>
    <property type="project" value="UniProtKB-ARBA"/>
</dbReference>
<organism evidence="5 6">
    <name type="scientific">Phyllobacterium endophyticum</name>
    <dbReference type="NCBI Taxonomy" id="1149773"/>
    <lineage>
        <taxon>Bacteria</taxon>
        <taxon>Pseudomonadati</taxon>
        <taxon>Pseudomonadota</taxon>
        <taxon>Alphaproteobacteria</taxon>
        <taxon>Hyphomicrobiales</taxon>
        <taxon>Phyllobacteriaceae</taxon>
        <taxon>Phyllobacterium</taxon>
    </lineage>
</organism>
<dbReference type="GO" id="GO:0003676">
    <property type="term" value="F:nucleic acid binding"/>
    <property type="evidence" value="ECO:0007669"/>
    <property type="project" value="InterPro"/>
</dbReference>
<dbReference type="PANTHER" id="PTHR11544">
    <property type="entry name" value="COLD SHOCK DOMAIN CONTAINING PROTEINS"/>
    <property type="match status" value="1"/>
</dbReference>
<dbReference type="PIRSF" id="PIRSF002599">
    <property type="entry name" value="Cold_shock_A"/>
    <property type="match status" value="1"/>
</dbReference>
<dbReference type="Proteomes" id="UP000241158">
    <property type="component" value="Unassembled WGS sequence"/>
</dbReference>
<comment type="caution">
    <text evidence="5">The sequence shown here is derived from an EMBL/GenBank/DDBJ whole genome shotgun (WGS) entry which is preliminary data.</text>
</comment>
<evidence type="ECO:0000256" key="3">
    <source>
        <dbReference type="RuleBase" id="RU000408"/>
    </source>
</evidence>
<dbReference type="AlphaFoldDB" id="A0A2P7ASD1"/>
<gene>
    <name evidence="5" type="ORF">CU100_17590</name>
</gene>
<evidence type="ECO:0000256" key="1">
    <source>
        <dbReference type="ARBA" id="ARBA00004496"/>
    </source>
</evidence>
<dbReference type="InterPro" id="IPR012156">
    <property type="entry name" value="Cold_shock_CspA"/>
</dbReference>
<dbReference type="SMART" id="SM00357">
    <property type="entry name" value="CSP"/>
    <property type="match status" value="1"/>
</dbReference>
<dbReference type="PROSITE" id="PS51857">
    <property type="entry name" value="CSD_2"/>
    <property type="match status" value="1"/>
</dbReference>
<dbReference type="PRINTS" id="PR00050">
    <property type="entry name" value="COLDSHOCK"/>
</dbReference>
<evidence type="ECO:0000259" key="4">
    <source>
        <dbReference type="PROSITE" id="PS51857"/>
    </source>
</evidence>
<dbReference type="InterPro" id="IPR002059">
    <property type="entry name" value="CSP_DNA-bd"/>
</dbReference>
<name>A0A2P7ASD1_9HYPH</name>
<keyword evidence="2" id="KW-0963">Cytoplasm</keyword>
<dbReference type="EMBL" id="PGGN01000003">
    <property type="protein sequence ID" value="PSH57083.1"/>
    <property type="molecule type" value="Genomic_DNA"/>
</dbReference>
<dbReference type="SUPFAM" id="SSF50249">
    <property type="entry name" value="Nucleic acid-binding proteins"/>
    <property type="match status" value="1"/>
</dbReference>
<accession>A0A2P7ASD1</accession>
<evidence type="ECO:0000256" key="2">
    <source>
        <dbReference type="ARBA" id="ARBA00022490"/>
    </source>
</evidence>
<comment type="subcellular location">
    <subcellularLocation>
        <location evidence="1 3">Cytoplasm</location>
    </subcellularLocation>
</comment>
<dbReference type="InterPro" id="IPR019844">
    <property type="entry name" value="CSD_CS"/>
</dbReference>
<dbReference type="FunFam" id="2.40.50.140:FF:000006">
    <property type="entry name" value="Cold shock protein CspC"/>
    <property type="match status" value="1"/>
</dbReference>
<dbReference type="PROSITE" id="PS00352">
    <property type="entry name" value="CSD_1"/>
    <property type="match status" value="1"/>
</dbReference>
<evidence type="ECO:0000313" key="6">
    <source>
        <dbReference type="Proteomes" id="UP000241158"/>
    </source>
</evidence>
<protein>
    <submittedName>
        <fullName evidence="5">Cold-shock protein</fullName>
    </submittedName>
</protein>
<sequence length="69" mass="7487">MAKGTVKWFNSTKGFGFIQPDDGGTDVFVHISAVERAGLRSLNDGQKISYELVQDKRAGKTSADQLSVL</sequence>
<dbReference type="RefSeq" id="WP_106717849.1">
    <property type="nucleotide sequence ID" value="NZ_JACHXT010000003.1"/>
</dbReference>
<dbReference type="InterPro" id="IPR012340">
    <property type="entry name" value="NA-bd_OB-fold"/>
</dbReference>
<reference evidence="6" key="1">
    <citation type="submission" date="2017-11" db="EMBL/GenBank/DDBJ databases">
        <authorList>
            <person name="Kuznetsova I."/>
            <person name="Sazanova A."/>
            <person name="Chirak E."/>
            <person name="Safronova V."/>
            <person name="Willems A."/>
        </authorList>
    </citation>
    <scope>NUCLEOTIDE SEQUENCE [LARGE SCALE GENOMIC DNA]</scope>
    <source>
        <strain evidence="6">PEPV15</strain>
    </source>
</reference>
<dbReference type="Gene3D" id="2.40.50.140">
    <property type="entry name" value="Nucleic acid-binding proteins"/>
    <property type="match status" value="1"/>
</dbReference>
<evidence type="ECO:0000313" key="5">
    <source>
        <dbReference type="EMBL" id="PSH57083.1"/>
    </source>
</evidence>
<dbReference type="InterPro" id="IPR011129">
    <property type="entry name" value="CSD"/>
</dbReference>
<proteinExistence type="predicted"/>